<evidence type="ECO:0000313" key="4">
    <source>
        <dbReference type="Proteomes" id="UP000692954"/>
    </source>
</evidence>
<feature type="compositionally biased region" description="Basic and acidic residues" evidence="2">
    <location>
        <begin position="282"/>
        <end position="295"/>
    </location>
</feature>
<name>A0A8S1R6P0_9CILI</name>
<evidence type="ECO:0000313" key="3">
    <source>
        <dbReference type="EMBL" id="CAD8122350.1"/>
    </source>
</evidence>
<gene>
    <name evidence="3" type="ORF">PSON_ATCC_30995.1.T1380021</name>
</gene>
<comment type="caution">
    <text evidence="3">The sequence shown here is derived from an EMBL/GenBank/DDBJ whole genome shotgun (WGS) entry which is preliminary data.</text>
</comment>
<feature type="coiled-coil region" evidence="1">
    <location>
        <begin position="7"/>
        <end position="41"/>
    </location>
</feature>
<reference evidence="3" key="1">
    <citation type="submission" date="2021-01" db="EMBL/GenBank/DDBJ databases">
        <authorList>
            <consortium name="Genoscope - CEA"/>
            <person name="William W."/>
        </authorList>
    </citation>
    <scope>NUCLEOTIDE SEQUENCE</scope>
</reference>
<feature type="compositionally biased region" description="Basic and acidic residues" evidence="2">
    <location>
        <begin position="252"/>
        <end position="266"/>
    </location>
</feature>
<accession>A0A8S1R6P0</accession>
<dbReference type="EMBL" id="CAJJDN010000138">
    <property type="protein sequence ID" value="CAD8122350.1"/>
    <property type="molecule type" value="Genomic_DNA"/>
</dbReference>
<sequence length="312" mass="37392">MQDSQNLKDLQIQLSRFISRLEELERENKCLKEQILNQQCQLMQNVKTIDTKYQQIHRKYLKCLYKYGISQSCLTNMITQYNKIIDKFGLDEIVKMDLKSCIEKYGIIYEKNKIIDEEEMKNIINERITKESEEVYMLFFPTKVYQYLTDNDSLQQCIIIICRQNTCTFQSLQSQRFRMQNSIQNNSELITDNSDDTIINNLTTQKYLEKLQFDYQNDQTLQYPKTFKVEKLLQLTNRDITQQNITERSLKSKYERRGDSKQEIRQESSNISPLKQINQLGIEDRVKRFDNKENEGGCPRRRSRADRIKQQQ</sequence>
<evidence type="ECO:0000256" key="2">
    <source>
        <dbReference type="SAM" id="MobiDB-lite"/>
    </source>
</evidence>
<dbReference type="Proteomes" id="UP000692954">
    <property type="component" value="Unassembled WGS sequence"/>
</dbReference>
<keyword evidence="1" id="KW-0175">Coiled coil</keyword>
<dbReference type="AlphaFoldDB" id="A0A8S1R6P0"/>
<dbReference type="OrthoDB" id="295521at2759"/>
<organism evidence="3 4">
    <name type="scientific">Paramecium sonneborni</name>
    <dbReference type="NCBI Taxonomy" id="65129"/>
    <lineage>
        <taxon>Eukaryota</taxon>
        <taxon>Sar</taxon>
        <taxon>Alveolata</taxon>
        <taxon>Ciliophora</taxon>
        <taxon>Intramacronucleata</taxon>
        <taxon>Oligohymenophorea</taxon>
        <taxon>Peniculida</taxon>
        <taxon>Parameciidae</taxon>
        <taxon>Paramecium</taxon>
    </lineage>
</organism>
<feature type="compositionally biased region" description="Polar residues" evidence="2">
    <location>
        <begin position="267"/>
        <end position="279"/>
    </location>
</feature>
<feature type="region of interest" description="Disordered" evidence="2">
    <location>
        <begin position="252"/>
        <end position="312"/>
    </location>
</feature>
<proteinExistence type="predicted"/>
<keyword evidence="4" id="KW-1185">Reference proteome</keyword>
<evidence type="ECO:0000256" key="1">
    <source>
        <dbReference type="SAM" id="Coils"/>
    </source>
</evidence>
<protein>
    <submittedName>
        <fullName evidence="3">Uncharacterized protein</fullName>
    </submittedName>
</protein>